<keyword evidence="2" id="KW-1133">Transmembrane helix</keyword>
<gene>
    <name evidence="3" type="ORF">SO3561_10520</name>
</gene>
<dbReference type="Gene3D" id="3.40.50.1110">
    <property type="entry name" value="SGNH hydrolase"/>
    <property type="match status" value="1"/>
</dbReference>
<evidence type="ECO:0008006" key="5">
    <source>
        <dbReference type="Google" id="ProtNLM"/>
    </source>
</evidence>
<keyword evidence="2" id="KW-0472">Membrane</keyword>
<evidence type="ECO:0000313" key="4">
    <source>
        <dbReference type="Proteomes" id="UP000217446"/>
    </source>
</evidence>
<keyword evidence="4" id="KW-1185">Reference proteome</keyword>
<reference evidence="4" key="1">
    <citation type="submission" date="2017-05" db="EMBL/GenBank/DDBJ databases">
        <title>Streptomyces olivochromogenes NBRC 3561 whole genome shotgun sequence.</title>
        <authorList>
            <person name="Dohra H."/>
            <person name="Kodani S."/>
        </authorList>
    </citation>
    <scope>NUCLEOTIDE SEQUENCE [LARGE SCALE GENOMIC DNA]</scope>
    <source>
        <strain evidence="4">NBRC 3561</strain>
    </source>
</reference>
<comment type="caution">
    <text evidence="3">The sequence shown here is derived from an EMBL/GenBank/DDBJ whole genome shotgun (WGS) entry which is preliminary data.</text>
</comment>
<dbReference type="EMBL" id="BDQI01000073">
    <property type="protein sequence ID" value="GAX58945.1"/>
    <property type="molecule type" value="Genomic_DNA"/>
</dbReference>
<evidence type="ECO:0000256" key="2">
    <source>
        <dbReference type="SAM" id="Phobius"/>
    </source>
</evidence>
<dbReference type="InterPro" id="IPR053140">
    <property type="entry name" value="GDSL_Rv0518-like"/>
</dbReference>
<feature type="transmembrane region" description="Helical" evidence="2">
    <location>
        <begin position="65"/>
        <end position="86"/>
    </location>
</feature>
<proteinExistence type="predicted"/>
<dbReference type="STRING" id="1963.AQJ27_46270"/>
<name>A0A286PHB6_STROL</name>
<feature type="compositionally biased region" description="Low complexity" evidence="1">
    <location>
        <begin position="133"/>
        <end position="149"/>
    </location>
</feature>
<dbReference type="PANTHER" id="PTHR43784:SF2">
    <property type="entry name" value="GDSL-LIKE LIPASE_ACYLHYDROLASE, PUTATIVE (AFU_ORTHOLOGUE AFUA_2G00820)-RELATED"/>
    <property type="match status" value="1"/>
</dbReference>
<accession>A0A286PHB6</accession>
<feature type="region of interest" description="Disordered" evidence="1">
    <location>
        <begin position="90"/>
        <end position="149"/>
    </location>
</feature>
<keyword evidence="2" id="KW-0812">Transmembrane</keyword>
<dbReference type="SUPFAM" id="SSF52266">
    <property type="entry name" value="SGNH hydrolase"/>
    <property type="match status" value="1"/>
</dbReference>
<dbReference type="InterPro" id="IPR036514">
    <property type="entry name" value="SGNH_hydro_sf"/>
</dbReference>
<organism evidence="3 4">
    <name type="scientific">Streptomyces olivochromogenes</name>
    <dbReference type="NCBI Taxonomy" id="1963"/>
    <lineage>
        <taxon>Bacteria</taxon>
        <taxon>Bacillati</taxon>
        <taxon>Actinomycetota</taxon>
        <taxon>Actinomycetes</taxon>
        <taxon>Kitasatosporales</taxon>
        <taxon>Streptomycetaceae</taxon>
        <taxon>Streptomyces</taxon>
    </lineage>
</organism>
<dbReference type="PANTHER" id="PTHR43784">
    <property type="entry name" value="GDSL-LIKE LIPASE/ACYLHYDROLASE, PUTATIVE (AFU_ORTHOLOGUE AFUA_2G00820)-RELATED"/>
    <property type="match status" value="1"/>
</dbReference>
<dbReference type="Proteomes" id="UP000217446">
    <property type="component" value="Unassembled WGS sequence"/>
</dbReference>
<sequence length="1435" mass="149926">MPHTQSPNNADARFSATSCRPDLIAGSLPGTYQHFSFGFEFGWEMPDRSIFRGTFKRKRQRSGRLLATAAAGALFLSLAPAVPAAADPVPGAVEDVTTGQPALTPAPDDQTQQPEPTGSLRPADDSDLTTSQQTALASAQKRAAASGTAVRVDALTTETATTTANPSGTLTYNSSLLPVRVHKAGRWVSVDSTLRRNVDGTYSPKAAAEPLVFSGGGAAPLAAMSKGKTSLALSWPKLLPAPHVSGASLTYPGVLPGVDLRVTADTQGGWSQVLIVKDAKAAANPALAKLSLTTRAHGVTVTDDGHGNLAATAPDGRVLFSAPQPAMWDSSGIGAQHTAPGTGPAPKARVARVQGRLNGRTLFLIPDAKLLGDAHTRYPVFIDPTWNPHYANGSKQHYVETQAGCPTAKNYDSTQYGDPGVGYNSWTDCIGVERSYFQLAVPSAIYDAHILSATVDAKENYSASCSLSSDIYLYWSDAFSSSTTWNSKPSLTSKLATKSFGPACTSQPSGGFSSSSLTTTIAKGASAHWKSWTFALVNSQNGSGDGNYFKRFANSPSMSIEYNHVPNKPGNLATKVGSTSLGCGTATSYPIVGKTLATTPPTLNASVSDGDKDALSAAYSYWVGSGSATTTTSATVSSGANAPKQLPSSFMSGLADGSLVSWKVTSTDGEDTSATSATCHFTVDLHSPAQPTVKTADNLYPEDSAGITAAGTTGEFTVSVNPGTNGNNAAKFLYGLDAEPPISNTPTSQWTKANNNTASIRVTPVAPGTHTLYVYAVDSAGNVSSKQQYEFTALGHAPAPQPYTSLQEAFNNTATTDDSNPTATDADGSGATLSLQDLKAAGWQPGGKVTVDGATFTLPNFGAASGDNVMAANQTIKMNGTSGQALVFLGFSTYGFIGSQHKDGDYSSPLVPHNTNTSATDCHLGNGTYEDCVTPTGTITYGDNTTQPYYLTMPDWVYGSDALAAVTLPHRNTPTAQQTRNTNIYAFAIPLKAGATIDTVALPDLADAARKYVPGMHIIGMSVRDTATAANGATWTGTWGAPTEERFQFSSMGAFSNQTLRMITQTSAGGDNVRLRLSNALGTDPLTLDHVTVAYYSSGAATTSTPVDVTFNGNKSVAIPEGGELYSDPIPMQVIPGVSLTTSMHLVNQVNYLVMHPWAAPDTLGFVSAVGSGDHTKDTADTAFTGTGTVSGRYSDILTEVDVTPTDHRPAVSVLGDGLINTRTSGTTPGNQTLRYNNDLSIRLRTNTEGIPVYGVVASGIENNYLGTDQGAGAGGRAVLTRLDRDILSIPNLRTVVVTQGLEDIVAGHDDVDIDNALGLLRDQLRGWGIKVIFTTLTPCHGYSPCTAAIDQNRINTNTWITDQSDPITPSLKNIDAESTIAIQDPASTTDPPALMLDTDAAPLDFDSGDHVNLTPDGYQTISNAFDLASLGPDA</sequence>
<evidence type="ECO:0000256" key="1">
    <source>
        <dbReference type="SAM" id="MobiDB-lite"/>
    </source>
</evidence>
<protein>
    <recommendedName>
        <fullName evidence="5">SGNH hydrolase-type esterase domain-containing protein</fullName>
    </recommendedName>
</protein>
<evidence type="ECO:0000313" key="3">
    <source>
        <dbReference type="EMBL" id="GAX58945.1"/>
    </source>
</evidence>